<dbReference type="InterPro" id="IPR027417">
    <property type="entry name" value="P-loop_NTPase"/>
</dbReference>
<evidence type="ECO:0000256" key="1">
    <source>
        <dbReference type="ARBA" id="ARBA00004496"/>
    </source>
</evidence>
<dbReference type="CDD" id="cd19499">
    <property type="entry name" value="RecA-like_ClpB_Hsp104-like"/>
    <property type="match status" value="1"/>
</dbReference>
<dbReference type="KEGG" id="spai:FPZ24_13930"/>
<evidence type="ECO:0000256" key="5">
    <source>
        <dbReference type="ARBA" id="ARBA00022741"/>
    </source>
</evidence>
<dbReference type="SMART" id="SM00382">
    <property type="entry name" value="AAA"/>
    <property type="match status" value="2"/>
</dbReference>
<name>A0A5B8LJR3_9SPHN</name>
<dbReference type="Gene3D" id="1.10.8.60">
    <property type="match status" value="1"/>
</dbReference>
<evidence type="ECO:0000256" key="6">
    <source>
        <dbReference type="ARBA" id="ARBA00022840"/>
    </source>
</evidence>
<evidence type="ECO:0000313" key="16">
    <source>
        <dbReference type="Proteomes" id="UP000315673"/>
    </source>
</evidence>
<dbReference type="FunFam" id="3.40.50.300:FF:000120">
    <property type="entry name" value="ATP-dependent chaperone ClpB"/>
    <property type="match status" value="1"/>
</dbReference>
<evidence type="ECO:0000256" key="11">
    <source>
        <dbReference type="PROSITE-ProRule" id="PRU01251"/>
    </source>
</evidence>
<dbReference type="GO" id="GO:0034605">
    <property type="term" value="P:cellular response to heat"/>
    <property type="evidence" value="ECO:0007669"/>
    <property type="project" value="TreeGrafter"/>
</dbReference>
<keyword evidence="13" id="KW-0346">Stress response</keyword>
<dbReference type="InterPro" id="IPR018368">
    <property type="entry name" value="ClpA/B_CS1"/>
</dbReference>
<dbReference type="Gene3D" id="3.40.50.300">
    <property type="entry name" value="P-loop containing nucleotide triphosphate hydrolases"/>
    <property type="match status" value="3"/>
</dbReference>
<keyword evidence="13" id="KW-0963">Cytoplasm</keyword>
<dbReference type="PRINTS" id="PR00300">
    <property type="entry name" value="CLPPROTEASEA"/>
</dbReference>
<sequence>MNLEKFTDRAKGFLQSALTVAIRNNNQQIAPEHILKALLEDEQGLAAGLIQQAGGDPRKASAETDLAIAKIPAVSGSGAQSQPGLNNDSVRVLDQAEEIAKKAGDSFVTVERLLVALALSLNTAAGKALKAAGVTPEGLNAAINALRGGRTADTAGAEDRYDALKKFARDLTQVARDGKLDPVIGRDEEIRRTIQILARRTKNNPALIGEPGVGKTAIAEGLAIRIANGDVPDTLKDRRLMSLDLGSLIAGAKYRGEFEERLKGVLDEVKAADGDVILFIDEMHQLIGAGKTDGAMDASNLLKPALARGELHCVGATTLDEYRKYVEKDPALQRRFQPVFVGEPTVEDTISILRGLKEKYELHHGVRITDAALVSAATLSNRYITDRFLPDKAIDLMDEAASRIRMEVESKPEEIETLDRRIIQLKIEREALKKESDAASKDRLATLEGDLANFEQQSAELTARWQAEKDKIGAEAKLKEQLDAARVALDQAQRAGDLAKAGELSYGTIPQLEKQLAEAQGSTKGAMLREEVTAEDIAAVVARWTGIPVDRMMEGEREKLLQMEEQLGKRVIGQAEAVRAVSTAVRRARAGLQDPNRPLGSFLFLGPTGVGKTELTKALAEFLFDDASAMVRIDMSEFMEKHSVARLIGAPPGYVGYEEGGVLTESVRRRPYQVVLFDEVEKAHGDVFNVLLQVLDDGRLTDGQGRTVDFTNTIIVLTSNLGSQFLTSLGDGEDVATVEPQVMEIVRAHFRPEFLNRLDEIVLFHRLGQSEMAPIVDIQVARVGKLLADRKIAIDLTPAARDWLGRVGYDPVYGARPLKRAVQRYLQDPLADLILRGDVKDGQTVAVDEGDGKLSLSVS</sequence>
<evidence type="ECO:0000259" key="14">
    <source>
        <dbReference type="PROSITE" id="PS51903"/>
    </source>
</evidence>
<evidence type="ECO:0000256" key="8">
    <source>
        <dbReference type="ARBA" id="ARBA00023186"/>
    </source>
</evidence>
<evidence type="ECO:0000256" key="12">
    <source>
        <dbReference type="RuleBase" id="RU004432"/>
    </source>
</evidence>
<dbReference type="GO" id="GO:0005524">
    <property type="term" value="F:ATP binding"/>
    <property type="evidence" value="ECO:0007669"/>
    <property type="project" value="UniProtKB-UniRule"/>
</dbReference>
<evidence type="ECO:0000256" key="4">
    <source>
        <dbReference type="ARBA" id="ARBA00022737"/>
    </source>
</evidence>
<dbReference type="InterPro" id="IPR003959">
    <property type="entry name" value="ATPase_AAA_core"/>
</dbReference>
<keyword evidence="8 12" id="KW-0143">Chaperone</keyword>
<feature type="coiled-coil region" evidence="13">
    <location>
        <begin position="415"/>
        <end position="495"/>
    </location>
</feature>
<dbReference type="AlphaFoldDB" id="A0A5B8LJR3"/>
<dbReference type="InterPro" id="IPR019489">
    <property type="entry name" value="Clp_ATPase_C"/>
</dbReference>
<dbReference type="FunFam" id="3.40.50.300:FF:000010">
    <property type="entry name" value="Chaperone clpB 1, putative"/>
    <property type="match status" value="1"/>
</dbReference>
<dbReference type="Proteomes" id="UP000315673">
    <property type="component" value="Chromosome"/>
</dbReference>
<dbReference type="InterPro" id="IPR041546">
    <property type="entry name" value="ClpA/ClpB_AAA_lid"/>
</dbReference>
<dbReference type="SUPFAM" id="SSF52540">
    <property type="entry name" value="P-loop containing nucleoside triphosphate hydrolases"/>
    <property type="match status" value="2"/>
</dbReference>
<keyword evidence="4 11" id="KW-0677">Repeat</keyword>
<evidence type="ECO:0000256" key="9">
    <source>
        <dbReference type="ARBA" id="ARBA00025613"/>
    </source>
</evidence>
<dbReference type="PANTHER" id="PTHR11638:SF18">
    <property type="entry name" value="HEAT SHOCK PROTEIN 104"/>
    <property type="match status" value="1"/>
</dbReference>
<comment type="similarity">
    <text evidence="2 12">Belongs to the ClpA/ClpB family.</text>
</comment>
<dbReference type="GO" id="GO:0016887">
    <property type="term" value="F:ATP hydrolysis activity"/>
    <property type="evidence" value="ECO:0007669"/>
    <property type="project" value="InterPro"/>
</dbReference>
<organism evidence="15 16">
    <name type="scientific">Sphingomonas panacisoli</name>
    <dbReference type="NCBI Taxonomy" id="1813879"/>
    <lineage>
        <taxon>Bacteria</taxon>
        <taxon>Pseudomonadati</taxon>
        <taxon>Pseudomonadota</taxon>
        <taxon>Alphaproteobacteria</taxon>
        <taxon>Sphingomonadales</taxon>
        <taxon>Sphingomonadaceae</taxon>
        <taxon>Sphingomonas</taxon>
    </lineage>
</organism>
<dbReference type="PROSITE" id="PS00871">
    <property type="entry name" value="CLPAB_2"/>
    <property type="match status" value="1"/>
</dbReference>
<dbReference type="EMBL" id="CP042306">
    <property type="protein sequence ID" value="QDZ08433.1"/>
    <property type="molecule type" value="Genomic_DNA"/>
</dbReference>
<dbReference type="SMART" id="SM01086">
    <property type="entry name" value="ClpB_D2-small"/>
    <property type="match status" value="1"/>
</dbReference>
<proteinExistence type="inferred from homology"/>
<dbReference type="Pfam" id="PF17871">
    <property type="entry name" value="AAA_lid_9"/>
    <property type="match status" value="1"/>
</dbReference>
<dbReference type="InterPro" id="IPR004176">
    <property type="entry name" value="Clp_R_N"/>
</dbReference>
<dbReference type="PROSITE" id="PS00870">
    <property type="entry name" value="CLPAB_1"/>
    <property type="match status" value="1"/>
</dbReference>
<dbReference type="CDD" id="cd00009">
    <property type="entry name" value="AAA"/>
    <property type="match status" value="1"/>
</dbReference>
<evidence type="ECO:0000256" key="7">
    <source>
        <dbReference type="ARBA" id="ARBA00023054"/>
    </source>
</evidence>
<evidence type="ECO:0000313" key="15">
    <source>
        <dbReference type="EMBL" id="QDZ08433.1"/>
    </source>
</evidence>
<dbReference type="InterPro" id="IPR050130">
    <property type="entry name" value="ClpA_ClpB"/>
</dbReference>
<dbReference type="InterPro" id="IPR017730">
    <property type="entry name" value="Chaperonin_ClpB"/>
</dbReference>
<dbReference type="Pfam" id="PF00004">
    <property type="entry name" value="AAA"/>
    <property type="match status" value="1"/>
</dbReference>
<dbReference type="Pfam" id="PF10431">
    <property type="entry name" value="ClpB_D2-small"/>
    <property type="match status" value="1"/>
</dbReference>
<dbReference type="NCBIfam" id="TIGR03346">
    <property type="entry name" value="chaperone_ClpB"/>
    <property type="match status" value="1"/>
</dbReference>
<comment type="subunit">
    <text evidence="13">Homohexamer; The oligomerization is ATP-dependent.</text>
</comment>
<accession>A0A5B8LJR3</accession>
<keyword evidence="7 13" id="KW-0175">Coiled coil</keyword>
<evidence type="ECO:0000256" key="10">
    <source>
        <dbReference type="ARBA" id="ARBA00026057"/>
    </source>
</evidence>
<dbReference type="FunFam" id="3.40.50.300:FF:000025">
    <property type="entry name" value="ATP-dependent Clp protease subunit"/>
    <property type="match status" value="1"/>
</dbReference>
<dbReference type="GO" id="GO:0042026">
    <property type="term" value="P:protein refolding"/>
    <property type="evidence" value="ECO:0007669"/>
    <property type="project" value="UniProtKB-UniRule"/>
</dbReference>
<dbReference type="OrthoDB" id="9803641at2"/>
<evidence type="ECO:0000256" key="13">
    <source>
        <dbReference type="RuleBase" id="RU362034"/>
    </source>
</evidence>
<reference evidence="15 16" key="1">
    <citation type="submission" date="2019-07" db="EMBL/GenBank/DDBJ databases">
        <title>Full genome sequence of Sphingomonas sp. 4R-6-7(HKS19).</title>
        <authorList>
            <person name="Im W.-T."/>
        </authorList>
    </citation>
    <scope>NUCLEOTIDE SEQUENCE [LARGE SCALE GENOMIC DNA]</scope>
    <source>
        <strain evidence="15 16">HKS19</strain>
    </source>
</reference>
<dbReference type="InterPro" id="IPR003593">
    <property type="entry name" value="AAA+_ATPase"/>
</dbReference>
<dbReference type="GO" id="GO:0005737">
    <property type="term" value="C:cytoplasm"/>
    <property type="evidence" value="ECO:0007669"/>
    <property type="project" value="UniProtKB-SubCell"/>
</dbReference>
<keyword evidence="6 12" id="KW-0067">ATP-binding</keyword>
<evidence type="ECO:0000256" key="2">
    <source>
        <dbReference type="ARBA" id="ARBA00008675"/>
    </source>
</evidence>
<keyword evidence="16" id="KW-1185">Reference proteome</keyword>
<keyword evidence="5 12" id="KW-0547">Nucleotide-binding</keyword>
<dbReference type="Pfam" id="PF07724">
    <property type="entry name" value="AAA_2"/>
    <property type="match status" value="1"/>
</dbReference>
<gene>
    <name evidence="13 15" type="primary">clpB</name>
    <name evidence="15" type="ORF">FPZ24_13930</name>
</gene>
<dbReference type="Gene3D" id="1.10.1780.10">
    <property type="entry name" value="Clp, N-terminal domain"/>
    <property type="match status" value="1"/>
</dbReference>
<dbReference type="RefSeq" id="WP_146572954.1">
    <property type="nucleotide sequence ID" value="NZ_CP042306.1"/>
</dbReference>
<evidence type="ECO:0000256" key="3">
    <source>
        <dbReference type="ARBA" id="ARBA00017574"/>
    </source>
</evidence>
<comment type="subcellular location">
    <subcellularLocation>
        <location evidence="1 13">Cytoplasm</location>
    </subcellularLocation>
</comment>
<dbReference type="InterPro" id="IPR028299">
    <property type="entry name" value="ClpA/B_CS2"/>
</dbReference>
<comment type="function">
    <text evidence="9">Part of a stress-induced multi-chaperone system, it is involved in the recovery of the cell from heat-induced damage, in cooperation with DnaK, DnaJ and GrpE. Acts before DnaK, in the processing of protein aggregates. Protein binding stimulates the ATPase activity; ATP hydrolysis unfolds the denatured protein aggregates, which probably helps expose new hydrophobic binding sites on the surface of ClpB-bound aggregates, contributing to the solubilization and refolding of denatured protein aggregates by DnaK.</text>
</comment>
<dbReference type="PROSITE" id="PS51903">
    <property type="entry name" value="CLP_R"/>
    <property type="match status" value="1"/>
</dbReference>
<dbReference type="PANTHER" id="PTHR11638">
    <property type="entry name" value="ATP-DEPENDENT CLP PROTEASE"/>
    <property type="match status" value="1"/>
</dbReference>
<dbReference type="InterPro" id="IPR036628">
    <property type="entry name" value="Clp_N_dom_sf"/>
</dbReference>
<dbReference type="SUPFAM" id="SSF81923">
    <property type="entry name" value="Double Clp-N motif"/>
    <property type="match status" value="1"/>
</dbReference>
<protein>
    <recommendedName>
        <fullName evidence="3 13">Chaperone protein ClpB</fullName>
    </recommendedName>
</protein>
<comment type="subunit">
    <text evidence="10">Homohexamer. The oligomerization is ATP-dependent.</text>
</comment>
<dbReference type="Pfam" id="PF02861">
    <property type="entry name" value="Clp_N"/>
    <property type="match status" value="1"/>
</dbReference>
<dbReference type="InterPro" id="IPR001270">
    <property type="entry name" value="ClpA/B"/>
</dbReference>
<feature type="domain" description="Clp R" evidence="14">
    <location>
        <begin position="3"/>
        <end position="149"/>
    </location>
</feature>